<accession>A0A849HPC2</accession>
<organism evidence="2 3">
    <name type="scientific">Knoellia koreensis</name>
    <dbReference type="NCBI Taxonomy" id="2730921"/>
    <lineage>
        <taxon>Bacteria</taxon>
        <taxon>Bacillati</taxon>
        <taxon>Actinomycetota</taxon>
        <taxon>Actinomycetes</taxon>
        <taxon>Micrococcales</taxon>
        <taxon>Intrasporangiaceae</taxon>
        <taxon>Knoellia</taxon>
    </lineage>
</organism>
<protein>
    <submittedName>
        <fullName evidence="2">Uncharacterized protein</fullName>
    </submittedName>
</protein>
<proteinExistence type="predicted"/>
<name>A0A849HPC2_9MICO</name>
<reference evidence="2 3" key="1">
    <citation type="submission" date="2020-04" db="EMBL/GenBank/DDBJ databases">
        <title>Knoellia sp. isolate from air conditioner.</title>
        <authorList>
            <person name="Chea S."/>
            <person name="Kim D.-U."/>
        </authorList>
    </citation>
    <scope>NUCLEOTIDE SEQUENCE [LARGE SCALE GENOMIC DNA]</scope>
    <source>
        <strain evidence="2 3">DB2414S</strain>
    </source>
</reference>
<dbReference type="EMBL" id="JABEPQ010000008">
    <property type="protein sequence ID" value="NNM48261.1"/>
    <property type="molecule type" value="Genomic_DNA"/>
</dbReference>
<keyword evidence="3" id="KW-1185">Reference proteome</keyword>
<dbReference type="AlphaFoldDB" id="A0A849HPC2"/>
<feature type="compositionally biased region" description="Low complexity" evidence="1">
    <location>
        <begin position="87"/>
        <end position="112"/>
    </location>
</feature>
<gene>
    <name evidence="2" type="ORF">HJG52_19930</name>
</gene>
<evidence type="ECO:0000313" key="2">
    <source>
        <dbReference type="EMBL" id="NNM48261.1"/>
    </source>
</evidence>
<feature type="region of interest" description="Disordered" evidence="1">
    <location>
        <begin position="64"/>
        <end position="112"/>
    </location>
</feature>
<dbReference type="RefSeq" id="WP_171245384.1">
    <property type="nucleotide sequence ID" value="NZ_JABEPQ010000008.1"/>
</dbReference>
<feature type="compositionally biased region" description="Basic and acidic residues" evidence="1">
    <location>
        <begin position="64"/>
        <end position="77"/>
    </location>
</feature>
<evidence type="ECO:0000256" key="1">
    <source>
        <dbReference type="SAM" id="MobiDB-lite"/>
    </source>
</evidence>
<comment type="caution">
    <text evidence="2">The sequence shown here is derived from an EMBL/GenBank/DDBJ whole genome shotgun (WGS) entry which is preliminary data.</text>
</comment>
<dbReference type="Proteomes" id="UP000588586">
    <property type="component" value="Unassembled WGS sequence"/>
</dbReference>
<evidence type="ECO:0000313" key="3">
    <source>
        <dbReference type="Proteomes" id="UP000588586"/>
    </source>
</evidence>
<sequence>MASTLDAQTTETKARKLLDSRINSVRELVTARQSLDELREQLAAAEAADVKAYRAALSDGWSADELRKLGLDEPDKKQRVRRRPAARKSSPSEAANRSQPAAADAADGSPAT</sequence>